<accession>A0ACB0YRW7</accession>
<keyword evidence="2" id="KW-1185">Reference proteome</keyword>
<evidence type="ECO:0000313" key="1">
    <source>
        <dbReference type="EMBL" id="CAK5059864.1"/>
    </source>
</evidence>
<evidence type="ECO:0000313" key="2">
    <source>
        <dbReference type="Proteomes" id="UP001497535"/>
    </source>
</evidence>
<dbReference type="EMBL" id="CAVMJV010000017">
    <property type="protein sequence ID" value="CAK5059864.1"/>
    <property type="molecule type" value="Genomic_DNA"/>
</dbReference>
<dbReference type="Proteomes" id="UP001497535">
    <property type="component" value="Unassembled WGS sequence"/>
</dbReference>
<sequence>MTQIHDIKHAQTERNEWGSSWQFLLTCIGYAVGLGSIFCLEFKIKKILFIDIWRFPALAYEHGKNE</sequence>
<gene>
    <name evidence="1" type="ORF">MENTE1834_LOCUS15825</name>
</gene>
<organism evidence="1 2">
    <name type="scientific">Meloidogyne enterolobii</name>
    <name type="common">Root-knot nematode worm</name>
    <name type="synonym">Meloidogyne mayaguensis</name>
    <dbReference type="NCBI Taxonomy" id="390850"/>
    <lineage>
        <taxon>Eukaryota</taxon>
        <taxon>Metazoa</taxon>
        <taxon>Ecdysozoa</taxon>
        <taxon>Nematoda</taxon>
        <taxon>Chromadorea</taxon>
        <taxon>Rhabditida</taxon>
        <taxon>Tylenchina</taxon>
        <taxon>Tylenchomorpha</taxon>
        <taxon>Tylenchoidea</taxon>
        <taxon>Meloidogynidae</taxon>
        <taxon>Meloidogyninae</taxon>
        <taxon>Meloidogyne</taxon>
    </lineage>
</organism>
<name>A0ACB0YRW7_MELEN</name>
<proteinExistence type="predicted"/>
<comment type="caution">
    <text evidence="1">The sequence shown here is derived from an EMBL/GenBank/DDBJ whole genome shotgun (WGS) entry which is preliminary data.</text>
</comment>
<protein>
    <submittedName>
        <fullName evidence="1">Uncharacterized protein</fullName>
    </submittedName>
</protein>
<reference evidence="1" key="1">
    <citation type="submission" date="2023-11" db="EMBL/GenBank/DDBJ databases">
        <authorList>
            <person name="Poullet M."/>
        </authorList>
    </citation>
    <scope>NUCLEOTIDE SEQUENCE</scope>
    <source>
        <strain evidence="1">E1834</strain>
    </source>
</reference>